<dbReference type="KEGG" id="amaq:GO499_02230"/>
<comment type="similarity">
    <text evidence="2">Belongs to the GMC oxidoreductase family.</text>
</comment>
<sequence length="534" mass="58275">MGIQQTAAELAERHWDVIVIGTGIGGGTLGRRLAEAGRSVLFLEFGQAGYRREQQGLDSELGDRTARELRGYWPVPMRARIDGRESTFYSPTGAGVGGSSVFYAASLERPEPHDLDDSPERPHPTGGWPVSYADFAPYLTEAERMYHVCGTPDPLGSDTADGICEPPDMTTGDVAMLKGLEASGLHPYRVHMGLKYLRDCQECIGFKCPRSCKMDGRSAGVEPALATGRASLLTGCRVRRLEHADGRVQAVVADVAGGEMRFHADEFVLAAGALSSPRVLLASKSEEATEGLGNSAGLVGRGLMFHLNEMIALWPKRGTEFAGPTKALALRDFYYREGARFGSFQAMGVDATYGSIVHFLNGMFDRSFLRRFRTLREFTRIPAAIAAKLFGDAKIFTGILEDLPYPENRVLLSAENPDEIIVEYNLARELLERRRKFRRAIRKGLKGHRFFFLGFGPELNFGHPCGTLPFGAQQANSVLDMECRVHGVANLTVADASFMPTSTGVNPSLTIAANALRVADCMLARGTVEMQEAV</sequence>
<gene>
    <name evidence="8" type="ORF">GO499_02230</name>
</gene>
<dbReference type="AlphaFoldDB" id="A0A6P1SXM0"/>
<dbReference type="GO" id="GO:0050660">
    <property type="term" value="F:flavin adenine dinucleotide binding"/>
    <property type="evidence" value="ECO:0007669"/>
    <property type="project" value="InterPro"/>
</dbReference>
<dbReference type="SUPFAM" id="SSF51905">
    <property type="entry name" value="FAD/NAD(P)-binding domain"/>
    <property type="match status" value="1"/>
</dbReference>
<comment type="cofactor">
    <cofactor evidence="1">
        <name>FAD</name>
        <dbReference type="ChEBI" id="CHEBI:57692"/>
    </cofactor>
</comment>
<evidence type="ECO:0000259" key="6">
    <source>
        <dbReference type="Pfam" id="PF00732"/>
    </source>
</evidence>
<dbReference type="InterPro" id="IPR007867">
    <property type="entry name" value="GMC_OxRtase_C"/>
</dbReference>
<dbReference type="GO" id="GO:0016614">
    <property type="term" value="F:oxidoreductase activity, acting on CH-OH group of donors"/>
    <property type="evidence" value="ECO:0007669"/>
    <property type="project" value="InterPro"/>
</dbReference>
<evidence type="ECO:0000256" key="3">
    <source>
        <dbReference type="ARBA" id="ARBA00022630"/>
    </source>
</evidence>
<keyword evidence="5" id="KW-0560">Oxidoreductase</keyword>
<organism evidence="8 9">
    <name type="scientific">Algicella marina</name>
    <dbReference type="NCBI Taxonomy" id="2683284"/>
    <lineage>
        <taxon>Bacteria</taxon>
        <taxon>Pseudomonadati</taxon>
        <taxon>Pseudomonadota</taxon>
        <taxon>Alphaproteobacteria</taxon>
        <taxon>Rhodobacterales</taxon>
        <taxon>Paracoccaceae</taxon>
        <taxon>Algicella</taxon>
    </lineage>
</organism>
<dbReference type="InterPro" id="IPR000172">
    <property type="entry name" value="GMC_OxRdtase_N"/>
</dbReference>
<dbReference type="Pfam" id="PF05199">
    <property type="entry name" value="GMC_oxred_C"/>
    <property type="match status" value="1"/>
</dbReference>
<feature type="domain" description="Glucose-methanol-choline oxidoreductase N-terminal" evidence="6">
    <location>
        <begin position="43"/>
        <end position="307"/>
    </location>
</feature>
<evidence type="ECO:0000256" key="5">
    <source>
        <dbReference type="ARBA" id="ARBA00023002"/>
    </source>
</evidence>
<dbReference type="RefSeq" id="WP_161860654.1">
    <property type="nucleotide sequence ID" value="NZ_CP046620.1"/>
</dbReference>
<name>A0A6P1SXM0_9RHOB</name>
<keyword evidence="3" id="KW-0285">Flavoprotein</keyword>
<evidence type="ECO:0000256" key="4">
    <source>
        <dbReference type="ARBA" id="ARBA00022827"/>
    </source>
</evidence>
<dbReference type="EMBL" id="CP046620">
    <property type="protein sequence ID" value="QHQ34083.1"/>
    <property type="molecule type" value="Genomic_DNA"/>
</dbReference>
<feature type="domain" description="Glucose-methanol-choline oxidoreductase C-terminal" evidence="7">
    <location>
        <begin position="461"/>
        <end position="515"/>
    </location>
</feature>
<evidence type="ECO:0000256" key="1">
    <source>
        <dbReference type="ARBA" id="ARBA00001974"/>
    </source>
</evidence>
<dbReference type="PANTHER" id="PTHR42784">
    <property type="entry name" value="PYRANOSE 2-OXIDASE"/>
    <property type="match status" value="1"/>
</dbReference>
<evidence type="ECO:0000313" key="8">
    <source>
        <dbReference type="EMBL" id="QHQ34083.1"/>
    </source>
</evidence>
<dbReference type="Gene3D" id="3.50.50.60">
    <property type="entry name" value="FAD/NAD(P)-binding domain"/>
    <property type="match status" value="2"/>
</dbReference>
<proteinExistence type="inferred from homology"/>
<dbReference type="InterPro" id="IPR051473">
    <property type="entry name" value="P2Ox-like"/>
</dbReference>
<keyword evidence="4" id="KW-0274">FAD</keyword>
<dbReference type="Proteomes" id="UP000464495">
    <property type="component" value="Chromosome"/>
</dbReference>
<evidence type="ECO:0000313" key="9">
    <source>
        <dbReference type="Proteomes" id="UP000464495"/>
    </source>
</evidence>
<keyword evidence="9" id="KW-1185">Reference proteome</keyword>
<reference evidence="8 9" key="1">
    <citation type="submission" date="2019-12" db="EMBL/GenBank/DDBJ databases">
        <title>Complete genome sequence of Algicella marina strain 9Alg 56(T) isolated from the red alga Tichocarpus crinitus.</title>
        <authorList>
            <person name="Kim S.-G."/>
            <person name="Nedashkovskaya O.I."/>
        </authorList>
    </citation>
    <scope>NUCLEOTIDE SEQUENCE [LARGE SCALE GENOMIC DNA]</scope>
    <source>
        <strain evidence="8 9">9Alg 56</strain>
    </source>
</reference>
<evidence type="ECO:0000256" key="2">
    <source>
        <dbReference type="ARBA" id="ARBA00010790"/>
    </source>
</evidence>
<dbReference type="Pfam" id="PF00732">
    <property type="entry name" value="GMC_oxred_N"/>
    <property type="match status" value="1"/>
</dbReference>
<accession>A0A6P1SXM0</accession>
<dbReference type="InterPro" id="IPR036188">
    <property type="entry name" value="FAD/NAD-bd_sf"/>
</dbReference>
<protein>
    <submittedName>
        <fullName evidence="8">Glucose-methanol-choline oxidoreductase</fullName>
    </submittedName>
</protein>
<dbReference type="PANTHER" id="PTHR42784:SF1">
    <property type="entry name" value="PYRANOSE 2-OXIDASE"/>
    <property type="match status" value="1"/>
</dbReference>
<evidence type="ECO:0000259" key="7">
    <source>
        <dbReference type="Pfam" id="PF05199"/>
    </source>
</evidence>